<dbReference type="EMBL" id="WVHT01000003">
    <property type="protein sequence ID" value="MXV50827.1"/>
    <property type="molecule type" value="Genomic_DNA"/>
</dbReference>
<dbReference type="AlphaFoldDB" id="A0A7K1Y8C6"/>
<evidence type="ECO:0000313" key="3">
    <source>
        <dbReference type="EMBL" id="MXV50827.1"/>
    </source>
</evidence>
<evidence type="ECO:0000256" key="1">
    <source>
        <dbReference type="SAM" id="Phobius"/>
    </source>
</evidence>
<sequence length="318" mass="35630">MKTEKIVWGLVLVFIGGILLLSNFGVINFYWRSIWQFWPLILIIIGANMLFSRMNSSVGPIAAISITVLVLGFLTYQGLTKRYESAKWYKFRYDMNDDDDDEHDNWDSTKTSNTNFSEPFANTPRAELNITGGAVEYFIKDTTNNLFDADVKQKGQARYSLQKISGDSLDVLNFKMNDKKNFHFGDDGDNDAHIRLSTKPIWDINLKMGAGEANFDLVPYKIRNLTLKGGAAEFNVKVGMPQEATTLSAETGMADINISIPKEAGCKITVQTGLSSRTFDGFSKQQDGTYVTSNFNTSAKKIFVNLKGGLSDFEVSRY</sequence>
<proteinExistence type="predicted"/>
<evidence type="ECO:0000259" key="2">
    <source>
        <dbReference type="Pfam" id="PF22570"/>
    </source>
</evidence>
<organism evidence="3 4">
    <name type="scientific">Hufsiella arboris</name>
    <dbReference type="NCBI Taxonomy" id="2695275"/>
    <lineage>
        <taxon>Bacteria</taxon>
        <taxon>Pseudomonadati</taxon>
        <taxon>Bacteroidota</taxon>
        <taxon>Sphingobacteriia</taxon>
        <taxon>Sphingobacteriales</taxon>
        <taxon>Sphingobacteriaceae</taxon>
        <taxon>Hufsiella</taxon>
    </lineage>
</organism>
<keyword evidence="1" id="KW-1133">Transmembrane helix</keyword>
<reference evidence="3 4" key="1">
    <citation type="submission" date="2019-11" db="EMBL/GenBank/DDBJ databases">
        <title>Pedobacter sp. HMF7647 Genome sequencing and assembly.</title>
        <authorList>
            <person name="Kang H."/>
            <person name="Kim H."/>
            <person name="Joh K."/>
        </authorList>
    </citation>
    <scope>NUCLEOTIDE SEQUENCE [LARGE SCALE GENOMIC DNA]</scope>
    <source>
        <strain evidence="3 4">HMF7647</strain>
    </source>
</reference>
<dbReference type="Pfam" id="PF22570">
    <property type="entry name" value="LiaF-TM"/>
    <property type="match status" value="1"/>
</dbReference>
<accession>A0A7K1Y8C6</accession>
<feature type="domain" description="LiaF transmembrane" evidence="2">
    <location>
        <begin position="7"/>
        <end position="71"/>
    </location>
</feature>
<comment type="caution">
    <text evidence="3">The sequence shown here is derived from an EMBL/GenBank/DDBJ whole genome shotgun (WGS) entry which is preliminary data.</text>
</comment>
<gene>
    <name evidence="3" type="ORF">GS399_07560</name>
</gene>
<keyword evidence="1" id="KW-0812">Transmembrane</keyword>
<feature type="transmembrane region" description="Helical" evidence="1">
    <location>
        <begin position="6"/>
        <end position="27"/>
    </location>
</feature>
<dbReference type="Proteomes" id="UP000466586">
    <property type="component" value="Unassembled WGS sequence"/>
</dbReference>
<feature type="transmembrane region" description="Helical" evidence="1">
    <location>
        <begin position="57"/>
        <end position="76"/>
    </location>
</feature>
<evidence type="ECO:0000313" key="4">
    <source>
        <dbReference type="Proteomes" id="UP000466586"/>
    </source>
</evidence>
<name>A0A7K1Y8C6_9SPHI</name>
<dbReference type="InterPro" id="IPR054331">
    <property type="entry name" value="LiaF_TM"/>
</dbReference>
<dbReference type="RefSeq" id="WP_160844015.1">
    <property type="nucleotide sequence ID" value="NZ_WVHT01000003.1"/>
</dbReference>
<protein>
    <recommendedName>
        <fullName evidence="2">LiaF transmembrane domain-containing protein</fullName>
    </recommendedName>
</protein>
<keyword evidence="4" id="KW-1185">Reference proteome</keyword>
<feature type="transmembrane region" description="Helical" evidence="1">
    <location>
        <begin position="34"/>
        <end position="51"/>
    </location>
</feature>
<keyword evidence="1" id="KW-0472">Membrane</keyword>